<dbReference type="AlphaFoldDB" id="A0A1L3ZTR3"/>
<dbReference type="Proteomes" id="UP000182063">
    <property type="component" value="Chromosome"/>
</dbReference>
<proteinExistence type="inferred from homology"/>
<evidence type="ECO:0000313" key="7">
    <source>
        <dbReference type="Proteomes" id="UP000182063"/>
    </source>
</evidence>
<comment type="similarity">
    <text evidence="1">Belongs to the Gfa family.</text>
</comment>
<feature type="domain" description="CENP-V/GFA" evidence="5">
    <location>
        <begin position="3"/>
        <end position="114"/>
    </location>
</feature>
<keyword evidence="4" id="KW-0456">Lyase</keyword>
<dbReference type="KEGG" id="sphj:BSL82_06615"/>
<evidence type="ECO:0000313" key="6">
    <source>
        <dbReference type="EMBL" id="API59023.1"/>
    </source>
</evidence>
<dbReference type="Gene3D" id="3.90.1590.10">
    <property type="entry name" value="glutathione-dependent formaldehyde- activating enzyme (gfa)"/>
    <property type="match status" value="1"/>
</dbReference>
<accession>A0A1L3ZTR3</accession>
<dbReference type="GO" id="GO:0016846">
    <property type="term" value="F:carbon-sulfur lyase activity"/>
    <property type="evidence" value="ECO:0007669"/>
    <property type="project" value="InterPro"/>
</dbReference>
<dbReference type="OrthoDB" id="7186766at2"/>
<dbReference type="SUPFAM" id="SSF51316">
    <property type="entry name" value="Mss4-like"/>
    <property type="match status" value="1"/>
</dbReference>
<dbReference type="PANTHER" id="PTHR33337:SF40">
    <property type="entry name" value="CENP-V_GFA DOMAIN-CONTAINING PROTEIN-RELATED"/>
    <property type="match status" value="1"/>
</dbReference>
<keyword evidence="2" id="KW-0479">Metal-binding</keyword>
<sequence>MAITGGCLCGAVRYSIAASKPLVTRQCWCRLCQYLGGGSSTVNSGFQSADFTVTGELARHETVADSGNPMVRSFCPACGTPMFSETPARPHLRFIRVGTLDDTSLAKPEMTIWTAEAPDWACIDPDVPRFESQPPPPAVRS</sequence>
<evidence type="ECO:0000256" key="1">
    <source>
        <dbReference type="ARBA" id="ARBA00005495"/>
    </source>
</evidence>
<protein>
    <submittedName>
        <fullName evidence="6">Aldehyde-activating protein</fullName>
    </submittedName>
</protein>
<dbReference type="InterPro" id="IPR006913">
    <property type="entry name" value="CENP-V/GFA"/>
</dbReference>
<dbReference type="PANTHER" id="PTHR33337">
    <property type="entry name" value="GFA DOMAIN-CONTAINING PROTEIN"/>
    <property type="match status" value="1"/>
</dbReference>
<evidence type="ECO:0000256" key="4">
    <source>
        <dbReference type="ARBA" id="ARBA00023239"/>
    </source>
</evidence>
<reference evidence="7" key="1">
    <citation type="submission" date="2016-11" db="EMBL/GenBank/DDBJ databases">
        <title>Complete Genome Sequence of alachlor-degrading Sphingomonas sp. strain JJ-A5.</title>
        <authorList>
            <person name="Lee H."/>
            <person name="Ka J.-O."/>
        </authorList>
    </citation>
    <scope>NUCLEOTIDE SEQUENCE [LARGE SCALE GENOMIC DNA]</scope>
    <source>
        <strain evidence="7">JJ-A5</strain>
    </source>
</reference>
<evidence type="ECO:0000256" key="2">
    <source>
        <dbReference type="ARBA" id="ARBA00022723"/>
    </source>
</evidence>
<gene>
    <name evidence="6" type="ORF">BSL82_06615</name>
</gene>
<dbReference type="Pfam" id="PF04828">
    <property type="entry name" value="GFA"/>
    <property type="match status" value="1"/>
</dbReference>
<keyword evidence="7" id="KW-1185">Reference proteome</keyword>
<dbReference type="STRING" id="1921510.BSL82_06615"/>
<dbReference type="GO" id="GO:0046872">
    <property type="term" value="F:metal ion binding"/>
    <property type="evidence" value="ECO:0007669"/>
    <property type="project" value="UniProtKB-KW"/>
</dbReference>
<dbReference type="RefSeq" id="WP_072596575.1">
    <property type="nucleotide sequence ID" value="NZ_CP018221.1"/>
</dbReference>
<evidence type="ECO:0000256" key="3">
    <source>
        <dbReference type="ARBA" id="ARBA00022833"/>
    </source>
</evidence>
<evidence type="ECO:0000259" key="5">
    <source>
        <dbReference type="PROSITE" id="PS51891"/>
    </source>
</evidence>
<dbReference type="EMBL" id="CP018221">
    <property type="protein sequence ID" value="API59023.1"/>
    <property type="molecule type" value="Genomic_DNA"/>
</dbReference>
<dbReference type="InterPro" id="IPR011057">
    <property type="entry name" value="Mss4-like_sf"/>
</dbReference>
<dbReference type="PROSITE" id="PS51891">
    <property type="entry name" value="CENP_V_GFA"/>
    <property type="match status" value="1"/>
</dbReference>
<name>A0A1L3ZTR3_9SPHN</name>
<keyword evidence="3" id="KW-0862">Zinc</keyword>
<organism evidence="6 7">
    <name type="scientific">Tardibacter chloracetimidivorans</name>
    <dbReference type="NCBI Taxonomy" id="1921510"/>
    <lineage>
        <taxon>Bacteria</taxon>
        <taxon>Pseudomonadati</taxon>
        <taxon>Pseudomonadota</taxon>
        <taxon>Alphaproteobacteria</taxon>
        <taxon>Sphingomonadales</taxon>
        <taxon>Sphingomonadaceae</taxon>
        <taxon>Tardibacter</taxon>
    </lineage>
</organism>